<dbReference type="EMBL" id="GL833125">
    <property type="protein sequence ID" value="EGB09619.1"/>
    <property type="molecule type" value="Genomic_DNA"/>
</dbReference>
<comment type="subcellular location">
    <subcellularLocation>
        <location evidence="1">Membrane</location>
    </subcellularLocation>
</comment>
<dbReference type="OMA" id="SANEVYW"/>
<dbReference type="InterPro" id="IPR012919">
    <property type="entry name" value="SUN_dom"/>
</dbReference>
<proteinExistence type="predicted"/>
<dbReference type="GO" id="GO:0016020">
    <property type="term" value="C:membrane"/>
    <property type="evidence" value="ECO:0007669"/>
    <property type="project" value="UniProtKB-SubCell"/>
</dbReference>
<dbReference type="PANTHER" id="PTHR12911:SF8">
    <property type="entry name" value="KLAROID PROTEIN-RELATED"/>
    <property type="match status" value="1"/>
</dbReference>
<evidence type="ECO:0000256" key="4">
    <source>
        <dbReference type="ARBA" id="ARBA00023136"/>
    </source>
</evidence>
<evidence type="ECO:0000313" key="6">
    <source>
        <dbReference type="EMBL" id="EGB09619.1"/>
    </source>
</evidence>
<dbReference type="InParanoid" id="F0Y686"/>
<gene>
    <name evidence="6" type="ORF">AURANDRAFT_24706</name>
</gene>
<name>F0Y686_AURAN</name>
<organism evidence="7">
    <name type="scientific">Aureococcus anophagefferens</name>
    <name type="common">Harmful bloom alga</name>
    <dbReference type="NCBI Taxonomy" id="44056"/>
    <lineage>
        <taxon>Eukaryota</taxon>
        <taxon>Sar</taxon>
        <taxon>Stramenopiles</taxon>
        <taxon>Ochrophyta</taxon>
        <taxon>Pelagophyceae</taxon>
        <taxon>Pelagomonadales</taxon>
        <taxon>Pelagomonadaceae</taxon>
        <taxon>Aureococcus</taxon>
    </lineage>
</organism>
<protein>
    <recommendedName>
        <fullName evidence="5">SUN domain-containing protein</fullName>
    </recommendedName>
</protein>
<dbReference type="GeneID" id="20219949"/>
<evidence type="ECO:0000256" key="3">
    <source>
        <dbReference type="ARBA" id="ARBA00022989"/>
    </source>
</evidence>
<dbReference type="Pfam" id="PF07738">
    <property type="entry name" value="Sad1_UNC"/>
    <property type="match status" value="1"/>
</dbReference>
<dbReference type="KEGG" id="aaf:AURANDRAFT_24706"/>
<dbReference type="PANTHER" id="PTHR12911">
    <property type="entry name" value="SAD1/UNC-84-LIKE PROTEIN-RELATED"/>
    <property type="match status" value="1"/>
</dbReference>
<dbReference type="InterPro" id="IPR045119">
    <property type="entry name" value="SUN1-5"/>
</dbReference>
<evidence type="ECO:0000256" key="2">
    <source>
        <dbReference type="ARBA" id="ARBA00022692"/>
    </source>
</evidence>
<evidence type="ECO:0000256" key="1">
    <source>
        <dbReference type="ARBA" id="ARBA00004370"/>
    </source>
</evidence>
<keyword evidence="7" id="KW-1185">Reference proteome</keyword>
<dbReference type="GO" id="GO:0043495">
    <property type="term" value="F:protein-membrane adaptor activity"/>
    <property type="evidence" value="ECO:0007669"/>
    <property type="project" value="TreeGrafter"/>
</dbReference>
<dbReference type="Proteomes" id="UP000002729">
    <property type="component" value="Unassembled WGS sequence"/>
</dbReference>
<feature type="non-terminal residue" evidence="6">
    <location>
        <position position="1"/>
    </location>
</feature>
<dbReference type="GO" id="GO:0005635">
    <property type="term" value="C:nuclear envelope"/>
    <property type="evidence" value="ECO:0007669"/>
    <property type="project" value="TreeGrafter"/>
</dbReference>
<evidence type="ECO:0000313" key="7">
    <source>
        <dbReference type="Proteomes" id="UP000002729"/>
    </source>
</evidence>
<keyword evidence="3" id="KW-1133">Transmembrane helix</keyword>
<dbReference type="PROSITE" id="PS51469">
    <property type="entry name" value="SUN"/>
    <property type="match status" value="1"/>
</dbReference>
<keyword evidence="2" id="KW-0812">Transmembrane</keyword>
<evidence type="ECO:0000259" key="5">
    <source>
        <dbReference type="PROSITE" id="PS51469"/>
    </source>
</evidence>
<keyword evidence="4" id="KW-0472">Membrane</keyword>
<dbReference type="Gene3D" id="2.60.120.260">
    <property type="entry name" value="Galactose-binding domain-like"/>
    <property type="match status" value="1"/>
</dbReference>
<sequence length="114" mass="12008">PGRCWAFAGSAGEVTIALAAPAAPATFVVEHVPRLLTSRASAAPKAFSVTGYEALDGKHAIDLGSFVFDLDGPPLQSFPATRPPHAPSVNYVKLAIESNHGFGPYTCLYRFAVH</sequence>
<dbReference type="OrthoDB" id="342281at2759"/>
<accession>F0Y686</accession>
<reference evidence="6 7" key="1">
    <citation type="journal article" date="2011" name="Proc. Natl. Acad. Sci. U.S.A.">
        <title>Niche of harmful alga Aureococcus anophagefferens revealed through ecogenomics.</title>
        <authorList>
            <person name="Gobler C.J."/>
            <person name="Berry D.L."/>
            <person name="Dyhrman S.T."/>
            <person name="Wilhelm S.W."/>
            <person name="Salamov A."/>
            <person name="Lobanov A.V."/>
            <person name="Zhang Y."/>
            <person name="Collier J.L."/>
            <person name="Wurch L.L."/>
            <person name="Kustka A.B."/>
            <person name="Dill B.D."/>
            <person name="Shah M."/>
            <person name="VerBerkmoes N.C."/>
            <person name="Kuo A."/>
            <person name="Terry A."/>
            <person name="Pangilinan J."/>
            <person name="Lindquist E.A."/>
            <person name="Lucas S."/>
            <person name="Paulsen I.T."/>
            <person name="Hattenrath-Lehmann T.K."/>
            <person name="Talmage S.C."/>
            <person name="Walker E.A."/>
            <person name="Koch F."/>
            <person name="Burson A.M."/>
            <person name="Marcoval M.A."/>
            <person name="Tang Y.Z."/>
            <person name="Lecleir G.R."/>
            <person name="Coyne K.J."/>
            <person name="Berg G.M."/>
            <person name="Bertrand E.M."/>
            <person name="Saito M.A."/>
            <person name="Gladyshev V.N."/>
            <person name="Grigoriev I.V."/>
        </authorList>
    </citation>
    <scope>NUCLEOTIDE SEQUENCE [LARGE SCALE GENOMIC DNA]</scope>
    <source>
        <strain evidence="7">CCMP 1984</strain>
    </source>
</reference>
<dbReference type="RefSeq" id="XP_009035670.1">
    <property type="nucleotide sequence ID" value="XM_009037422.1"/>
</dbReference>
<dbReference type="eggNOG" id="KOG2687">
    <property type="taxonomic scope" value="Eukaryota"/>
</dbReference>
<feature type="domain" description="SUN" evidence="5">
    <location>
        <begin position="1"/>
        <end position="114"/>
    </location>
</feature>
<dbReference type="AlphaFoldDB" id="F0Y686"/>